<dbReference type="EnsemblPlants" id="AET6Gv20591800.8">
    <property type="protein sequence ID" value="AET6Gv20591800.8"/>
    <property type="gene ID" value="AET6Gv20591800"/>
</dbReference>
<evidence type="ECO:0000313" key="1">
    <source>
        <dbReference type="EnsemblPlants" id="AET6Gv20591800.7"/>
    </source>
</evidence>
<dbReference type="Proteomes" id="UP000015105">
    <property type="component" value="Chromosome 6D"/>
</dbReference>
<accession>A0A453P3H5</accession>
<name>A0A453P3H5_AEGTS</name>
<proteinExistence type="predicted"/>
<evidence type="ECO:0000313" key="2">
    <source>
        <dbReference type="Proteomes" id="UP000015105"/>
    </source>
</evidence>
<organism evidence="1 2">
    <name type="scientific">Aegilops tauschii subsp. strangulata</name>
    <name type="common">Goatgrass</name>
    <dbReference type="NCBI Taxonomy" id="200361"/>
    <lineage>
        <taxon>Eukaryota</taxon>
        <taxon>Viridiplantae</taxon>
        <taxon>Streptophyta</taxon>
        <taxon>Embryophyta</taxon>
        <taxon>Tracheophyta</taxon>
        <taxon>Spermatophyta</taxon>
        <taxon>Magnoliopsida</taxon>
        <taxon>Liliopsida</taxon>
        <taxon>Poales</taxon>
        <taxon>Poaceae</taxon>
        <taxon>BOP clade</taxon>
        <taxon>Pooideae</taxon>
        <taxon>Triticodae</taxon>
        <taxon>Triticeae</taxon>
        <taxon>Triticinae</taxon>
        <taxon>Aegilops</taxon>
    </lineage>
</organism>
<reference evidence="1" key="5">
    <citation type="journal article" date="2021" name="G3 (Bethesda)">
        <title>Aegilops tauschii genome assembly Aet v5.0 features greater sequence contiguity and improved annotation.</title>
        <authorList>
            <person name="Wang L."/>
            <person name="Zhu T."/>
            <person name="Rodriguez J.C."/>
            <person name="Deal K.R."/>
            <person name="Dubcovsky J."/>
            <person name="McGuire P.E."/>
            <person name="Lux T."/>
            <person name="Spannagl M."/>
            <person name="Mayer K.F.X."/>
            <person name="Baldrich P."/>
            <person name="Meyers B.C."/>
            <person name="Huo N."/>
            <person name="Gu Y.Q."/>
            <person name="Zhou H."/>
            <person name="Devos K.M."/>
            <person name="Bennetzen J.L."/>
            <person name="Unver T."/>
            <person name="Budak H."/>
            <person name="Gulick P.J."/>
            <person name="Galiba G."/>
            <person name="Kalapos B."/>
            <person name="Nelson D.R."/>
            <person name="Li P."/>
            <person name="You F.M."/>
            <person name="Luo M.C."/>
            <person name="Dvorak J."/>
        </authorList>
    </citation>
    <scope>NUCLEOTIDE SEQUENCE [LARGE SCALE GENOMIC DNA]</scope>
    <source>
        <strain evidence="1">cv. AL8/78</strain>
    </source>
</reference>
<protein>
    <submittedName>
        <fullName evidence="1">Uncharacterized protein</fullName>
    </submittedName>
</protein>
<sequence length="48" mass="5572">MQHTELSAVLDRLIWRWTASGTYSAQSCYLATFHGSTACYSWKLIWKC</sequence>
<reference evidence="2" key="2">
    <citation type="journal article" date="2017" name="Nat. Plants">
        <title>The Aegilops tauschii genome reveals multiple impacts of transposons.</title>
        <authorList>
            <person name="Zhao G."/>
            <person name="Zou C."/>
            <person name="Li K."/>
            <person name="Wang K."/>
            <person name="Li T."/>
            <person name="Gao L."/>
            <person name="Zhang X."/>
            <person name="Wang H."/>
            <person name="Yang Z."/>
            <person name="Liu X."/>
            <person name="Jiang W."/>
            <person name="Mao L."/>
            <person name="Kong X."/>
            <person name="Jiao Y."/>
            <person name="Jia J."/>
        </authorList>
    </citation>
    <scope>NUCLEOTIDE SEQUENCE [LARGE SCALE GENOMIC DNA]</scope>
    <source>
        <strain evidence="2">cv. AL8/78</strain>
    </source>
</reference>
<dbReference type="Gramene" id="AET6Gv20591800.7">
    <property type="protein sequence ID" value="AET6Gv20591800.7"/>
    <property type="gene ID" value="AET6Gv20591800"/>
</dbReference>
<keyword evidence="2" id="KW-1185">Reference proteome</keyword>
<dbReference type="AlphaFoldDB" id="A0A453P3H5"/>
<dbReference type="EnsemblPlants" id="AET6Gv20591800.7">
    <property type="protein sequence ID" value="AET6Gv20591800.7"/>
    <property type="gene ID" value="AET6Gv20591800"/>
</dbReference>
<reference evidence="2" key="1">
    <citation type="journal article" date="2014" name="Science">
        <title>Ancient hybridizations among the ancestral genomes of bread wheat.</title>
        <authorList>
            <consortium name="International Wheat Genome Sequencing Consortium,"/>
            <person name="Marcussen T."/>
            <person name="Sandve S.R."/>
            <person name="Heier L."/>
            <person name="Spannagl M."/>
            <person name="Pfeifer M."/>
            <person name="Jakobsen K.S."/>
            <person name="Wulff B.B."/>
            <person name="Steuernagel B."/>
            <person name="Mayer K.F."/>
            <person name="Olsen O.A."/>
        </authorList>
    </citation>
    <scope>NUCLEOTIDE SEQUENCE [LARGE SCALE GENOMIC DNA]</scope>
    <source>
        <strain evidence="2">cv. AL8/78</strain>
    </source>
</reference>
<reference evidence="1" key="4">
    <citation type="submission" date="2019-03" db="UniProtKB">
        <authorList>
            <consortium name="EnsemblPlants"/>
        </authorList>
    </citation>
    <scope>IDENTIFICATION</scope>
</reference>
<dbReference type="Gramene" id="AET6Gv20591800.8">
    <property type="protein sequence ID" value="AET6Gv20591800.8"/>
    <property type="gene ID" value="AET6Gv20591800"/>
</dbReference>
<reference evidence="1" key="3">
    <citation type="journal article" date="2017" name="Nature">
        <title>Genome sequence of the progenitor of the wheat D genome Aegilops tauschii.</title>
        <authorList>
            <person name="Luo M.C."/>
            <person name="Gu Y.Q."/>
            <person name="Puiu D."/>
            <person name="Wang H."/>
            <person name="Twardziok S.O."/>
            <person name="Deal K.R."/>
            <person name="Huo N."/>
            <person name="Zhu T."/>
            <person name="Wang L."/>
            <person name="Wang Y."/>
            <person name="McGuire P.E."/>
            <person name="Liu S."/>
            <person name="Long H."/>
            <person name="Ramasamy R.K."/>
            <person name="Rodriguez J.C."/>
            <person name="Van S.L."/>
            <person name="Yuan L."/>
            <person name="Wang Z."/>
            <person name="Xia Z."/>
            <person name="Xiao L."/>
            <person name="Anderson O.D."/>
            <person name="Ouyang S."/>
            <person name="Liang Y."/>
            <person name="Zimin A.V."/>
            <person name="Pertea G."/>
            <person name="Qi P."/>
            <person name="Bennetzen J.L."/>
            <person name="Dai X."/>
            <person name="Dawson M.W."/>
            <person name="Muller H.G."/>
            <person name="Kugler K."/>
            <person name="Rivarola-Duarte L."/>
            <person name="Spannagl M."/>
            <person name="Mayer K.F.X."/>
            <person name="Lu F.H."/>
            <person name="Bevan M.W."/>
            <person name="Leroy P."/>
            <person name="Li P."/>
            <person name="You F.M."/>
            <person name="Sun Q."/>
            <person name="Liu Z."/>
            <person name="Lyons E."/>
            <person name="Wicker T."/>
            <person name="Salzberg S.L."/>
            <person name="Devos K.M."/>
            <person name="Dvorak J."/>
        </authorList>
    </citation>
    <scope>NUCLEOTIDE SEQUENCE [LARGE SCALE GENOMIC DNA]</scope>
    <source>
        <strain evidence="1">cv. AL8/78</strain>
    </source>
</reference>